<dbReference type="NCBIfam" id="NF008775">
    <property type="entry name" value="PRK11819.1"/>
    <property type="match status" value="1"/>
</dbReference>
<keyword evidence="15" id="KW-1185">Reference proteome</keyword>
<reference evidence="14 15" key="1">
    <citation type="journal article" date="2024" name="Nat. Commun.">
        <title>Phylogenomics reveals the evolutionary origins of lichenization in chlorophyte algae.</title>
        <authorList>
            <person name="Puginier C."/>
            <person name="Libourel C."/>
            <person name="Otte J."/>
            <person name="Skaloud P."/>
            <person name="Haon M."/>
            <person name="Grisel S."/>
            <person name="Petersen M."/>
            <person name="Berrin J.G."/>
            <person name="Delaux P.M."/>
            <person name="Dal Grande F."/>
            <person name="Keller J."/>
        </authorList>
    </citation>
    <scope>NUCLEOTIDE SEQUENCE [LARGE SCALE GENOMIC DNA]</scope>
    <source>
        <strain evidence="14 15">SAG 2036</strain>
    </source>
</reference>
<evidence type="ECO:0000256" key="4">
    <source>
        <dbReference type="ARBA" id="ARBA00022730"/>
    </source>
</evidence>
<dbReference type="PANTHER" id="PTHR43858">
    <property type="entry name" value="ENERGY-DEPENDENT TRANSLATIONAL THROTTLE PROTEIN ETTA"/>
    <property type="match status" value="1"/>
</dbReference>
<dbReference type="InterPro" id="IPR003593">
    <property type="entry name" value="AAA+_ATPase"/>
</dbReference>
<dbReference type="Pfam" id="PF00005">
    <property type="entry name" value="ABC_tran"/>
    <property type="match status" value="2"/>
</dbReference>
<organism evidence="14 15">
    <name type="scientific">Symbiochloris irregularis</name>
    <dbReference type="NCBI Taxonomy" id="706552"/>
    <lineage>
        <taxon>Eukaryota</taxon>
        <taxon>Viridiplantae</taxon>
        <taxon>Chlorophyta</taxon>
        <taxon>core chlorophytes</taxon>
        <taxon>Trebouxiophyceae</taxon>
        <taxon>Trebouxiales</taxon>
        <taxon>Trebouxiaceae</taxon>
        <taxon>Symbiochloris</taxon>
    </lineage>
</organism>
<dbReference type="FunFam" id="3.40.50.300:FF:000011">
    <property type="entry name" value="Putative ABC transporter ATP-binding component"/>
    <property type="match status" value="1"/>
</dbReference>
<feature type="region of interest" description="Disordered" evidence="12">
    <location>
        <begin position="1"/>
        <end position="83"/>
    </location>
</feature>
<evidence type="ECO:0000256" key="12">
    <source>
        <dbReference type="SAM" id="MobiDB-lite"/>
    </source>
</evidence>
<keyword evidence="9" id="KW-0810">Translation regulation</keyword>
<evidence type="ECO:0000313" key="14">
    <source>
        <dbReference type="EMBL" id="KAK9808496.1"/>
    </source>
</evidence>
<evidence type="ECO:0000256" key="9">
    <source>
        <dbReference type="ARBA" id="ARBA00022845"/>
    </source>
</evidence>
<evidence type="ECO:0000256" key="6">
    <source>
        <dbReference type="ARBA" id="ARBA00022741"/>
    </source>
</evidence>
<dbReference type="GO" id="GO:0019843">
    <property type="term" value="F:rRNA binding"/>
    <property type="evidence" value="ECO:0007669"/>
    <property type="project" value="UniProtKB-KW"/>
</dbReference>
<evidence type="ECO:0000313" key="15">
    <source>
        <dbReference type="Proteomes" id="UP001465755"/>
    </source>
</evidence>
<dbReference type="Pfam" id="PF12848">
    <property type="entry name" value="ABC_tran_Xtn"/>
    <property type="match status" value="1"/>
</dbReference>
<dbReference type="SMART" id="SM00382">
    <property type="entry name" value="AAA"/>
    <property type="match status" value="2"/>
</dbReference>
<dbReference type="PROSITE" id="PS50893">
    <property type="entry name" value="ABC_TRANSPORTER_2"/>
    <property type="match status" value="2"/>
</dbReference>
<evidence type="ECO:0000256" key="5">
    <source>
        <dbReference type="ARBA" id="ARBA00022737"/>
    </source>
</evidence>
<keyword evidence="4" id="KW-0699">rRNA-binding</keyword>
<evidence type="ECO:0000256" key="2">
    <source>
        <dbReference type="ARBA" id="ARBA00022490"/>
    </source>
</evidence>
<dbReference type="GO" id="GO:0005524">
    <property type="term" value="F:ATP binding"/>
    <property type="evidence" value="ECO:0007669"/>
    <property type="project" value="UniProtKB-KW"/>
</dbReference>
<dbReference type="GO" id="GO:0006412">
    <property type="term" value="P:translation"/>
    <property type="evidence" value="ECO:0007669"/>
    <property type="project" value="UniProtKB-KW"/>
</dbReference>
<dbReference type="NCBIfam" id="TIGR03719">
    <property type="entry name" value="ABC_ABC_ChvD"/>
    <property type="match status" value="1"/>
</dbReference>
<proteinExistence type="inferred from homology"/>
<dbReference type="InterPro" id="IPR027417">
    <property type="entry name" value="P-loop_NTPase"/>
</dbReference>
<keyword evidence="6" id="KW-0547">Nucleotide-binding</keyword>
<dbReference type="InterPro" id="IPR017871">
    <property type="entry name" value="ABC_transporter-like_CS"/>
</dbReference>
<dbReference type="InterPro" id="IPR022374">
    <property type="entry name" value="EttA"/>
</dbReference>
<evidence type="ECO:0000256" key="1">
    <source>
        <dbReference type="ARBA" id="ARBA00005868"/>
    </source>
</evidence>
<dbReference type="PROSITE" id="PS00211">
    <property type="entry name" value="ABC_TRANSPORTER_1"/>
    <property type="match status" value="2"/>
</dbReference>
<feature type="domain" description="ABC transporter" evidence="13">
    <location>
        <begin position="411"/>
        <end position="628"/>
    </location>
</feature>
<keyword evidence="8" id="KW-0067">ATP-binding</keyword>
<dbReference type="InterPro" id="IPR032781">
    <property type="entry name" value="ABC_tran_Xtn"/>
</dbReference>
<keyword evidence="5" id="KW-0677">Repeat</keyword>
<dbReference type="CDD" id="cd03221">
    <property type="entry name" value="ABCF_EF-3"/>
    <property type="match status" value="2"/>
</dbReference>
<dbReference type="GO" id="GO:0016887">
    <property type="term" value="F:ATP hydrolysis activity"/>
    <property type="evidence" value="ECO:0007669"/>
    <property type="project" value="InterPro"/>
</dbReference>
<dbReference type="GO" id="GO:0045900">
    <property type="term" value="P:negative regulation of translational elongation"/>
    <property type="evidence" value="ECO:0007669"/>
    <property type="project" value="InterPro"/>
</dbReference>
<evidence type="ECO:0000256" key="7">
    <source>
        <dbReference type="ARBA" id="ARBA00022801"/>
    </source>
</evidence>
<dbReference type="GO" id="GO:0000049">
    <property type="term" value="F:tRNA binding"/>
    <property type="evidence" value="ECO:0007669"/>
    <property type="project" value="UniProtKB-KW"/>
</dbReference>
<dbReference type="FunFam" id="3.40.50.300:FF:000183">
    <property type="entry name" value="ABC transporter ATP-binding protein yjjK"/>
    <property type="match status" value="1"/>
</dbReference>
<keyword evidence="3" id="KW-0820">tRNA-binding</keyword>
<dbReference type="EMBL" id="JALJOQ010000022">
    <property type="protein sequence ID" value="KAK9808496.1"/>
    <property type="molecule type" value="Genomic_DNA"/>
</dbReference>
<evidence type="ECO:0000256" key="10">
    <source>
        <dbReference type="ARBA" id="ARBA00022884"/>
    </source>
</evidence>
<comment type="caution">
    <text evidence="14">The sequence shown here is derived from an EMBL/GenBank/DDBJ whole genome shotgun (WGS) entry which is preliminary data.</text>
</comment>
<name>A0AAW1P6T2_9CHLO</name>
<dbReference type="Proteomes" id="UP001465755">
    <property type="component" value="Unassembled WGS sequence"/>
</dbReference>
<keyword evidence="7" id="KW-0378">Hydrolase</keyword>
<keyword evidence="2" id="KW-0963">Cytoplasm</keyword>
<dbReference type="Gene3D" id="3.40.50.300">
    <property type="entry name" value="P-loop containing nucleotide triphosphate hydrolases"/>
    <property type="match status" value="2"/>
</dbReference>
<dbReference type="InterPro" id="IPR003439">
    <property type="entry name" value="ABC_transporter-like_ATP-bd"/>
</dbReference>
<protein>
    <recommendedName>
        <fullName evidence="13">ABC transporter domain-containing protein</fullName>
    </recommendedName>
</protein>
<sequence length="645" mass="70965">MALQNGLWGRQAHSHPPQLDLKRTFPSAARREATRRSVQTRAGKRVKGPRPGGGTGSKQSKGSGTAAPKYKSSGPVKEGGAYEQETRTTILGLDRVSKTAPNGKHILKDVGLGMYRGAKIGFLGQNGSGKSSLLRILAGEDTDFDGNLFKADGVHVAHLEQEPRLDAGPTVDDNIRPALARMQNMLDEYNEVSEKMANPDADMDKLMSRMDALQSQIDAADAWELDRQLQRAMDALRCPPSDAKVENLSGGERRRVAIARTLLSQPDVLLMDEPTNNLDAQSVAWLEKTLAAFKGTVVAVTHDRYFLDNVAGWILELDRGQGIPFEGNYSQWLEARAKRMSGEKRQQAGLQRAIDSELDFVRSNAKGQQKKGKARMRRYDELVSKASEYNRQDHIETITIPVGPRLGDQVIDVRGVTKAYGDRTLMADLSFSIPPGSIVGIIGGNGSGKSTLFRMMMGQEQPDSGEVVRGQTVVPMYSEQSRAGLDNDKSVYEEIGEGADELDLGGSKVNMRAYCGWFAFKGADQQKKLSVLSGGERNRLQLAKVLKKSGNLLLLDEPENDLDVETLRALETAINNFAGSVVMISHDRFLLDRIATHILAFEDDGTQVWYEGGFSDYQADFRQRTGNADPSRIKYRKMAAATMKQ</sequence>
<dbReference type="HAMAP" id="MF_00847">
    <property type="entry name" value="EttA"/>
    <property type="match status" value="1"/>
</dbReference>
<keyword evidence="11" id="KW-0648">Protein biosynthesis</keyword>
<evidence type="ECO:0000256" key="3">
    <source>
        <dbReference type="ARBA" id="ARBA00022555"/>
    </source>
</evidence>
<dbReference type="AlphaFoldDB" id="A0AAW1P6T2"/>
<feature type="domain" description="ABC transporter" evidence="13">
    <location>
        <begin position="91"/>
        <end position="344"/>
    </location>
</feature>
<gene>
    <name evidence="14" type="ORF">WJX73_000977</name>
</gene>
<dbReference type="PANTHER" id="PTHR43858:SF1">
    <property type="entry name" value="ABC TRANSPORTER-RELATED PROTEIN"/>
    <property type="match status" value="1"/>
</dbReference>
<keyword evidence="10" id="KW-0694">RNA-binding</keyword>
<dbReference type="SUPFAM" id="SSF52540">
    <property type="entry name" value="P-loop containing nucleoside triphosphate hydrolases"/>
    <property type="match status" value="2"/>
</dbReference>
<comment type="similarity">
    <text evidence="1">Belongs to the ABC transporter superfamily. ABCF family. Translational throttle EttA subfamily.</text>
</comment>
<evidence type="ECO:0000256" key="11">
    <source>
        <dbReference type="ARBA" id="ARBA00022917"/>
    </source>
</evidence>
<accession>A0AAW1P6T2</accession>
<evidence type="ECO:0000256" key="8">
    <source>
        <dbReference type="ARBA" id="ARBA00022840"/>
    </source>
</evidence>
<evidence type="ECO:0000259" key="13">
    <source>
        <dbReference type="PROSITE" id="PS50893"/>
    </source>
</evidence>